<dbReference type="GO" id="GO:0047617">
    <property type="term" value="F:fatty acyl-CoA hydrolase activity"/>
    <property type="evidence" value="ECO:0007669"/>
    <property type="project" value="TreeGrafter"/>
</dbReference>
<dbReference type="OrthoDB" id="6117985at2"/>
<accession>A0A6I6SG73</accession>
<evidence type="ECO:0008006" key="3">
    <source>
        <dbReference type="Google" id="ProtNLM"/>
    </source>
</evidence>
<evidence type="ECO:0000313" key="1">
    <source>
        <dbReference type="EMBL" id="QHC48532.1"/>
    </source>
</evidence>
<gene>
    <name evidence="1" type="ORF">EKK97_01460</name>
</gene>
<dbReference type="Gene3D" id="3.10.129.10">
    <property type="entry name" value="Hotdog Thioesterase"/>
    <property type="match status" value="1"/>
</dbReference>
<evidence type="ECO:0000313" key="2">
    <source>
        <dbReference type="Proteomes" id="UP000464013"/>
    </source>
</evidence>
<dbReference type="InterPro" id="IPR029069">
    <property type="entry name" value="HotDog_dom_sf"/>
</dbReference>
<keyword evidence="2" id="KW-1185">Reference proteome</keyword>
<organism evidence="1 2">
    <name type="scientific">Billgrantia tianxiuensis</name>
    <dbReference type="NCBI Taxonomy" id="2497861"/>
    <lineage>
        <taxon>Bacteria</taxon>
        <taxon>Pseudomonadati</taxon>
        <taxon>Pseudomonadota</taxon>
        <taxon>Gammaproteobacteria</taxon>
        <taxon>Oceanospirillales</taxon>
        <taxon>Halomonadaceae</taxon>
        <taxon>Billgrantia</taxon>
    </lineage>
</organism>
<protein>
    <recommendedName>
        <fullName evidence="3">Acyl-CoA thioester hydrolase</fullName>
    </recommendedName>
</protein>
<sequence>MQILETRVAPAWVDYNGHMNDAEYARVLSLAVEALMDHIGLDAAGRDRHRYTLYTLETHLCYRREAHEGQPLRVTLTLLDRDAKRLHVFFEMQDAEGNLLATSEQMLMGVSRESSRPDAFPPAVAETIAALPQAKPGAWPALAGRTISIRR</sequence>
<dbReference type="Pfam" id="PF13279">
    <property type="entry name" value="4HBT_2"/>
    <property type="match status" value="1"/>
</dbReference>
<dbReference type="KEGG" id="htx:EKK97_01460"/>
<dbReference type="PANTHER" id="PTHR31793">
    <property type="entry name" value="4-HYDROXYBENZOYL-COA THIOESTERASE FAMILY MEMBER"/>
    <property type="match status" value="1"/>
</dbReference>
<dbReference type="CDD" id="cd00586">
    <property type="entry name" value="4HBT"/>
    <property type="match status" value="1"/>
</dbReference>
<dbReference type="InterPro" id="IPR050563">
    <property type="entry name" value="4-hydroxybenzoyl-CoA_TE"/>
</dbReference>
<proteinExistence type="predicted"/>
<dbReference type="EMBL" id="CP035042">
    <property type="protein sequence ID" value="QHC48532.1"/>
    <property type="molecule type" value="Genomic_DNA"/>
</dbReference>
<dbReference type="Proteomes" id="UP000464013">
    <property type="component" value="Chromosome"/>
</dbReference>
<name>A0A6I6SG73_9GAMM</name>
<dbReference type="PANTHER" id="PTHR31793:SF2">
    <property type="entry name" value="BLR1345 PROTEIN"/>
    <property type="match status" value="1"/>
</dbReference>
<dbReference type="AlphaFoldDB" id="A0A6I6SG73"/>
<dbReference type="SUPFAM" id="SSF54637">
    <property type="entry name" value="Thioesterase/thiol ester dehydrase-isomerase"/>
    <property type="match status" value="1"/>
</dbReference>
<dbReference type="RefSeq" id="WP_159548231.1">
    <property type="nucleotide sequence ID" value="NZ_CP035042.1"/>
</dbReference>
<reference evidence="1 2" key="1">
    <citation type="submission" date="2019-01" db="EMBL/GenBank/DDBJ databases">
        <title>Complete genome of a denitifying bacterium Halomons sp. BC-M4-5.</title>
        <authorList>
            <person name="Wang L."/>
            <person name="Shao Z."/>
        </authorList>
    </citation>
    <scope>NUCLEOTIDE SEQUENCE [LARGE SCALE GENOMIC DNA]</scope>
    <source>
        <strain evidence="1 2">BC-M4-5</strain>
    </source>
</reference>